<name>A0A2U1TM70_9GAMM</name>
<feature type="compositionally biased region" description="Polar residues" evidence="1">
    <location>
        <begin position="72"/>
        <end position="87"/>
    </location>
</feature>
<evidence type="ECO:0000256" key="1">
    <source>
        <dbReference type="SAM" id="MobiDB-lite"/>
    </source>
</evidence>
<dbReference type="EMBL" id="QDKH01000036">
    <property type="protein sequence ID" value="PWC10518.1"/>
    <property type="molecule type" value="Genomic_DNA"/>
</dbReference>
<dbReference type="AlphaFoldDB" id="A0A2U1TM70"/>
<gene>
    <name evidence="2" type="ORF">DDT56_21635</name>
</gene>
<dbReference type="RefSeq" id="WP_136168433.1">
    <property type="nucleotide sequence ID" value="NZ_KZ819098.1"/>
</dbReference>
<evidence type="ECO:0008006" key="4">
    <source>
        <dbReference type="Google" id="ProtNLM"/>
    </source>
</evidence>
<dbReference type="InterPro" id="IPR031856">
    <property type="entry name" value="YdaS_toxin-like"/>
</dbReference>
<dbReference type="Proteomes" id="UP000296159">
    <property type="component" value="Unassembled WGS sequence"/>
</dbReference>
<dbReference type="InterPro" id="IPR010982">
    <property type="entry name" value="Lambda_DNA-bd_dom_sf"/>
</dbReference>
<sequence length="87" mass="9885">MELKKYINNLERGGAKRLAETLGVSRSHLSQMASRRCPISPQRCVEIEVATDGCVSRQDLRPHDWSKIWPELTSNKPGSDQTRNHNV</sequence>
<dbReference type="Gene3D" id="1.10.260.40">
    <property type="entry name" value="lambda repressor-like DNA-binding domains"/>
    <property type="match status" value="1"/>
</dbReference>
<evidence type="ECO:0000313" key="3">
    <source>
        <dbReference type="Proteomes" id="UP000296159"/>
    </source>
</evidence>
<accession>A0A2U1TM70</accession>
<organism evidence="2 3">
    <name type="scientific">Brenneria corticis</name>
    <dbReference type="NCBI Taxonomy" id="2173106"/>
    <lineage>
        <taxon>Bacteria</taxon>
        <taxon>Pseudomonadati</taxon>
        <taxon>Pseudomonadota</taxon>
        <taxon>Gammaproteobacteria</taxon>
        <taxon>Enterobacterales</taxon>
        <taxon>Pectobacteriaceae</taxon>
        <taxon>Brenneria</taxon>
    </lineage>
</organism>
<proteinExistence type="predicted"/>
<dbReference type="GO" id="GO:0003677">
    <property type="term" value="F:DNA binding"/>
    <property type="evidence" value="ECO:0007669"/>
    <property type="project" value="InterPro"/>
</dbReference>
<dbReference type="SUPFAM" id="SSF47413">
    <property type="entry name" value="lambda repressor-like DNA-binding domains"/>
    <property type="match status" value="1"/>
</dbReference>
<keyword evidence="3" id="KW-1185">Reference proteome</keyword>
<evidence type="ECO:0000313" key="2">
    <source>
        <dbReference type="EMBL" id="PWC10518.1"/>
    </source>
</evidence>
<comment type="caution">
    <text evidence="2">The sequence shown here is derived from an EMBL/GenBank/DDBJ whole genome shotgun (WGS) entry which is preliminary data.</text>
</comment>
<dbReference type="Pfam" id="PF15943">
    <property type="entry name" value="YdaS_toxin"/>
    <property type="match status" value="1"/>
</dbReference>
<protein>
    <recommendedName>
        <fullName evidence="4">Cro/Cl family transcriptional regulator</fullName>
    </recommendedName>
</protein>
<feature type="region of interest" description="Disordered" evidence="1">
    <location>
        <begin position="68"/>
        <end position="87"/>
    </location>
</feature>
<reference evidence="2 3" key="1">
    <citation type="submission" date="2018-04" db="EMBL/GenBank/DDBJ databases">
        <title>Brenneria corticis sp.nov.</title>
        <authorList>
            <person name="Li Y."/>
        </authorList>
    </citation>
    <scope>NUCLEOTIDE SEQUENCE [LARGE SCALE GENOMIC DNA]</scope>
    <source>
        <strain evidence="2 3">CFCC 11842</strain>
    </source>
</reference>